<dbReference type="EMBL" id="BQNB010018445">
    <property type="protein sequence ID" value="GJT74493.1"/>
    <property type="molecule type" value="Genomic_DNA"/>
</dbReference>
<accession>A0ABQ5GGL3</accession>
<reference evidence="4" key="2">
    <citation type="submission" date="2022-01" db="EMBL/GenBank/DDBJ databases">
        <authorList>
            <person name="Yamashiro T."/>
            <person name="Shiraishi A."/>
            <person name="Satake H."/>
            <person name="Nakayama K."/>
        </authorList>
    </citation>
    <scope>NUCLEOTIDE SEQUENCE</scope>
</reference>
<evidence type="ECO:0000256" key="1">
    <source>
        <dbReference type="PROSITE-ProRule" id="PRU00047"/>
    </source>
</evidence>
<sequence length="115" mass="12981">MMLLARAITQKFSTPTNNHLCTSSNTRNQAVVQDGKVDIQTKNTDCRGNGNRNAGRQNRNQAFNAGNINDDSNQIVQRVPRTELTPRKANVQCYNCNEKGHYACDCQKRRVRDAK</sequence>
<feature type="compositionally biased region" description="Low complexity" evidence="2">
    <location>
        <begin position="47"/>
        <end position="65"/>
    </location>
</feature>
<dbReference type="SUPFAM" id="SSF57756">
    <property type="entry name" value="Retrovirus zinc finger-like domains"/>
    <property type="match status" value="1"/>
</dbReference>
<reference evidence="4" key="1">
    <citation type="journal article" date="2022" name="Int. J. Mol. Sci.">
        <title>Draft Genome of Tanacetum Coccineum: Genomic Comparison of Closely Related Tanacetum-Family Plants.</title>
        <authorList>
            <person name="Yamashiro T."/>
            <person name="Shiraishi A."/>
            <person name="Nakayama K."/>
            <person name="Satake H."/>
        </authorList>
    </citation>
    <scope>NUCLEOTIDE SEQUENCE</scope>
</reference>
<organism evidence="4 5">
    <name type="scientific">Tanacetum coccineum</name>
    <dbReference type="NCBI Taxonomy" id="301880"/>
    <lineage>
        <taxon>Eukaryota</taxon>
        <taxon>Viridiplantae</taxon>
        <taxon>Streptophyta</taxon>
        <taxon>Embryophyta</taxon>
        <taxon>Tracheophyta</taxon>
        <taxon>Spermatophyta</taxon>
        <taxon>Magnoliopsida</taxon>
        <taxon>eudicotyledons</taxon>
        <taxon>Gunneridae</taxon>
        <taxon>Pentapetalae</taxon>
        <taxon>asterids</taxon>
        <taxon>campanulids</taxon>
        <taxon>Asterales</taxon>
        <taxon>Asteraceae</taxon>
        <taxon>Asteroideae</taxon>
        <taxon>Anthemideae</taxon>
        <taxon>Anthemidinae</taxon>
        <taxon>Tanacetum</taxon>
    </lineage>
</organism>
<evidence type="ECO:0000256" key="2">
    <source>
        <dbReference type="SAM" id="MobiDB-lite"/>
    </source>
</evidence>
<dbReference type="PROSITE" id="PS50158">
    <property type="entry name" value="ZF_CCHC"/>
    <property type="match status" value="1"/>
</dbReference>
<dbReference type="Pfam" id="PF00098">
    <property type="entry name" value="zf-CCHC"/>
    <property type="match status" value="1"/>
</dbReference>
<feature type="domain" description="CCHC-type" evidence="3">
    <location>
        <begin position="93"/>
        <end position="108"/>
    </location>
</feature>
<keyword evidence="1" id="KW-0863">Zinc-finger</keyword>
<dbReference type="InterPro" id="IPR001878">
    <property type="entry name" value="Znf_CCHC"/>
</dbReference>
<feature type="region of interest" description="Disordered" evidence="2">
    <location>
        <begin position="41"/>
        <end position="72"/>
    </location>
</feature>
<dbReference type="Proteomes" id="UP001151760">
    <property type="component" value="Unassembled WGS sequence"/>
</dbReference>
<dbReference type="Gene3D" id="4.10.60.10">
    <property type="entry name" value="Zinc finger, CCHC-type"/>
    <property type="match status" value="1"/>
</dbReference>
<name>A0ABQ5GGL3_9ASTR</name>
<keyword evidence="1" id="KW-0479">Metal-binding</keyword>
<evidence type="ECO:0000259" key="3">
    <source>
        <dbReference type="PROSITE" id="PS50158"/>
    </source>
</evidence>
<gene>
    <name evidence="4" type="ORF">Tco_1041218</name>
</gene>
<evidence type="ECO:0000313" key="5">
    <source>
        <dbReference type="Proteomes" id="UP001151760"/>
    </source>
</evidence>
<protein>
    <submittedName>
        <fullName evidence="4">Retrovirus-related pol polyprotein from transposon TNT 1-94</fullName>
    </submittedName>
</protein>
<dbReference type="InterPro" id="IPR036875">
    <property type="entry name" value="Znf_CCHC_sf"/>
</dbReference>
<comment type="caution">
    <text evidence="4">The sequence shown here is derived from an EMBL/GenBank/DDBJ whole genome shotgun (WGS) entry which is preliminary data.</text>
</comment>
<evidence type="ECO:0000313" key="4">
    <source>
        <dbReference type="EMBL" id="GJT74493.1"/>
    </source>
</evidence>
<proteinExistence type="predicted"/>
<keyword evidence="1" id="KW-0862">Zinc</keyword>
<keyword evidence="5" id="KW-1185">Reference proteome</keyword>